<gene>
    <name evidence="10" type="primary">fluC</name>
    <name evidence="10" type="synonym">crcB</name>
    <name evidence="11" type="ORF">EDC14_1003224</name>
</gene>
<evidence type="ECO:0000256" key="9">
    <source>
        <dbReference type="ARBA" id="ARBA00049940"/>
    </source>
</evidence>
<organism evidence="11 12">
    <name type="scientific">Hydrogenispora ethanolica</name>
    <dbReference type="NCBI Taxonomy" id="1082276"/>
    <lineage>
        <taxon>Bacteria</taxon>
        <taxon>Bacillati</taxon>
        <taxon>Bacillota</taxon>
        <taxon>Hydrogenispora</taxon>
    </lineage>
</organism>
<comment type="activity regulation">
    <text evidence="10">Na(+) is not transported, but it plays an essential structural role and its presence is essential for fluoride channel function.</text>
</comment>
<dbReference type="PANTHER" id="PTHR28259">
    <property type="entry name" value="FLUORIDE EXPORT PROTEIN 1-RELATED"/>
    <property type="match status" value="1"/>
</dbReference>
<accession>A0A4R1S7I2</accession>
<evidence type="ECO:0000256" key="4">
    <source>
        <dbReference type="ARBA" id="ARBA00022989"/>
    </source>
</evidence>
<dbReference type="GO" id="GO:0140114">
    <property type="term" value="P:cellular detoxification of fluoride"/>
    <property type="evidence" value="ECO:0007669"/>
    <property type="project" value="UniProtKB-UniRule"/>
</dbReference>
<keyword evidence="5 10" id="KW-0472">Membrane</keyword>
<dbReference type="RefSeq" id="WP_424337394.1">
    <property type="nucleotide sequence ID" value="NZ_SLUN01000003.1"/>
</dbReference>
<comment type="caution">
    <text evidence="11">The sequence shown here is derived from an EMBL/GenBank/DDBJ whole genome shotgun (WGS) entry which is preliminary data.</text>
</comment>
<sequence length="124" mass="13071">MFINILFIIAGGGLGSACRYLFSLLAVKWFGNSFPLGTLGVNLIGCFLIGLGFSLAGRNIISPTVRLLLMTGFLGGLTTFSTYALESTNFMGNGQFLTALGNLALNNIGGLALVFLGLWLGRTI</sequence>
<feature type="transmembrane region" description="Helical" evidence="10">
    <location>
        <begin position="97"/>
        <end position="120"/>
    </location>
</feature>
<feature type="binding site" evidence="10">
    <location>
        <position position="75"/>
    </location>
    <ligand>
        <name>Na(+)</name>
        <dbReference type="ChEBI" id="CHEBI:29101"/>
        <note>structural</note>
    </ligand>
</feature>
<dbReference type="Pfam" id="PF02537">
    <property type="entry name" value="CRCB"/>
    <property type="match status" value="1"/>
</dbReference>
<comment type="subcellular location">
    <subcellularLocation>
        <location evidence="1 10">Cell membrane</location>
        <topology evidence="1 10">Multi-pass membrane protein</topology>
    </subcellularLocation>
</comment>
<keyword evidence="10" id="KW-0479">Metal-binding</keyword>
<dbReference type="NCBIfam" id="TIGR00494">
    <property type="entry name" value="crcB"/>
    <property type="match status" value="1"/>
</dbReference>
<evidence type="ECO:0000256" key="6">
    <source>
        <dbReference type="ARBA" id="ARBA00023303"/>
    </source>
</evidence>
<evidence type="ECO:0000256" key="10">
    <source>
        <dbReference type="HAMAP-Rule" id="MF_00454"/>
    </source>
</evidence>
<dbReference type="GO" id="GO:0046872">
    <property type="term" value="F:metal ion binding"/>
    <property type="evidence" value="ECO:0007669"/>
    <property type="project" value="UniProtKB-KW"/>
</dbReference>
<keyword evidence="12" id="KW-1185">Reference proteome</keyword>
<keyword evidence="2 10" id="KW-1003">Cell membrane</keyword>
<dbReference type="HAMAP" id="MF_00454">
    <property type="entry name" value="FluC"/>
    <property type="match status" value="1"/>
</dbReference>
<evidence type="ECO:0000256" key="2">
    <source>
        <dbReference type="ARBA" id="ARBA00022475"/>
    </source>
</evidence>
<feature type="transmembrane region" description="Helical" evidence="10">
    <location>
        <begin position="67"/>
        <end position="85"/>
    </location>
</feature>
<dbReference type="GO" id="GO:0005886">
    <property type="term" value="C:plasma membrane"/>
    <property type="evidence" value="ECO:0007669"/>
    <property type="project" value="UniProtKB-SubCell"/>
</dbReference>
<evidence type="ECO:0000256" key="8">
    <source>
        <dbReference type="ARBA" id="ARBA00035585"/>
    </source>
</evidence>
<dbReference type="PANTHER" id="PTHR28259:SF1">
    <property type="entry name" value="FLUORIDE EXPORT PROTEIN 1-RELATED"/>
    <property type="match status" value="1"/>
</dbReference>
<reference evidence="11 12" key="1">
    <citation type="submission" date="2019-03" db="EMBL/GenBank/DDBJ databases">
        <title>Genomic Encyclopedia of Type Strains, Phase IV (KMG-IV): sequencing the most valuable type-strain genomes for metagenomic binning, comparative biology and taxonomic classification.</title>
        <authorList>
            <person name="Goeker M."/>
        </authorList>
    </citation>
    <scope>NUCLEOTIDE SEQUENCE [LARGE SCALE GENOMIC DNA]</scope>
    <source>
        <strain evidence="11 12">LX-B</strain>
    </source>
</reference>
<evidence type="ECO:0000256" key="1">
    <source>
        <dbReference type="ARBA" id="ARBA00004651"/>
    </source>
</evidence>
<feature type="binding site" evidence="10">
    <location>
        <position position="78"/>
    </location>
    <ligand>
        <name>Na(+)</name>
        <dbReference type="ChEBI" id="CHEBI:29101"/>
        <note>structural</note>
    </ligand>
</feature>
<protein>
    <recommendedName>
        <fullName evidence="10">Fluoride-specific ion channel FluC</fullName>
    </recommendedName>
</protein>
<comment type="function">
    <text evidence="9 10">Fluoride-specific ion channel. Important for reducing fluoride concentration in the cell, thus reducing its toxicity.</text>
</comment>
<keyword evidence="10" id="KW-0813">Transport</keyword>
<dbReference type="AlphaFoldDB" id="A0A4R1S7I2"/>
<evidence type="ECO:0000256" key="3">
    <source>
        <dbReference type="ARBA" id="ARBA00022692"/>
    </source>
</evidence>
<feature type="transmembrane region" description="Helical" evidence="10">
    <location>
        <begin position="33"/>
        <end position="55"/>
    </location>
</feature>
<dbReference type="Proteomes" id="UP000295008">
    <property type="component" value="Unassembled WGS sequence"/>
</dbReference>
<keyword evidence="3 10" id="KW-0812">Transmembrane</keyword>
<dbReference type="InterPro" id="IPR003691">
    <property type="entry name" value="FluC"/>
</dbReference>
<dbReference type="GO" id="GO:0062054">
    <property type="term" value="F:fluoride channel activity"/>
    <property type="evidence" value="ECO:0007669"/>
    <property type="project" value="UniProtKB-UniRule"/>
</dbReference>
<keyword evidence="10" id="KW-0915">Sodium</keyword>
<comment type="similarity">
    <text evidence="7 10">Belongs to the fluoride channel Fluc/FEX (TC 1.A.43) family.</text>
</comment>
<evidence type="ECO:0000313" key="12">
    <source>
        <dbReference type="Proteomes" id="UP000295008"/>
    </source>
</evidence>
<keyword evidence="4 10" id="KW-1133">Transmembrane helix</keyword>
<keyword evidence="6 10" id="KW-0407">Ion channel</keyword>
<evidence type="ECO:0000256" key="7">
    <source>
        <dbReference type="ARBA" id="ARBA00035120"/>
    </source>
</evidence>
<keyword evidence="10" id="KW-0406">Ion transport</keyword>
<dbReference type="EMBL" id="SLUN01000003">
    <property type="protein sequence ID" value="TCL75291.1"/>
    <property type="molecule type" value="Genomic_DNA"/>
</dbReference>
<name>A0A4R1S7I2_HYDET</name>
<evidence type="ECO:0000313" key="11">
    <source>
        <dbReference type="EMBL" id="TCL75291.1"/>
    </source>
</evidence>
<evidence type="ECO:0000256" key="5">
    <source>
        <dbReference type="ARBA" id="ARBA00023136"/>
    </source>
</evidence>
<proteinExistence type="inferred from homology"/>
<comment type="catalytic activity">
    <reaction evidence="8">
        <text>fluoride(in) = fluoride(out)</text>
        <dbReference type="Rhea" id="RHEA:76159"/>
        <dbReference type="ChEBI" id="CHEBI:17051"/>
    </reaction>
    <physiologicalReaction direction="left-to-right" evidence="8">
        <dbReference type="Rhea" id="RHEA:76160"/>
    </physiologicalReaction>
</comment>